<evidence type="ECO:0000313" key="3">
    <source>
        <dbReference type="Proteomes" id="UP000708208"/>
    </source>
</evidence>
<feature type="compositionally biased region" description="Basic and acidic residues" evidence="1">
    <location>
        <begin position="302"/>
        <end position="322"/>
    </location>
</feature>
<accession>A0A8J2L5D9</accession>
<protein>
    <submittedName>
        <fullName evidence="2">Uncharacterized protein</fullName>
    </submittedName>
</protein>
<keyword evidence="3" id="KW-1185">Reference proteome</keyword>
<feature type="compositionally biased region" description="Polar residues" evidence="1">
    <location>
        <begin position="323"/>
        <end position="338"/>
    </location>
</feature>
<proteinExistence type="predicted"/>
<feature type="region of interest" description="Disordered" evidence="1">
    <location>
        <begin position="302"/>
        <end position="358"/>
    </location>
</feature>
<sequence length="358" mass="40448">MKSWLSAKRMAETVAVEAPEPELADKASEKKEFPWVNAILEEITRLAQIENADVVDKLRLAKKFERKCVAETRKIKGPVRASRLLKAFASILRHLKLAVDDGSGNIEIMASLGLILTHLIDIASKTKECQSDPHHCANKVYNFIKNVLNADPEWIFNTLLCSEICGTPQTNNSYIHWLLRLVLSDPVLMSYDISVVNKAMAITQLVLRTETPEEKNKLKIADFWLREPEFRKRSEHIDIPNIIKAAKKRTKIKGLKSGRHSEDGQVLDSSNGVQWVLSTTPSALPLDFQLSDVDDADEIHEDVGRTKWDPSKISESPEHSNEEVTNVSDDSDIEQPSSKRSRFSDEEVEEDIEESELP</sequence>
<comment type="caution">
    <text evidence="2">The sequence shown here is derived from an EMBL/GenBank/DDBJ whole genome shotgun (WGS) entry which is preliminary data.</text>
</comment>
<dbReference type="AlphaFoldDB" id="A0A8J2L5D9"/>
<dbReference type="EMBL" id="CAJVCH010550048">
    <property type="protein sequence ID" value="CAG7829083.1"/>
    <property type="molecule type" value="Genomic_DNA"/>
</dbReference>
<reference evidence="2" key="1">
    <citation type="submission" date="2021-06" db="EMBL/GenBank/DDBJ databases">
        <authorList>
            <person name="Hodson N. C."/>
            <person name="Mongue J. A."/>
            <person name="Jaron S. K."/>
        </authorList>
    </citation>
    <scope>NUCLEOTIDE SEQUENCE</scope>
</reference>
<name>A0A8J2L5D9_9HEXA</name>
<feature type="compositionally biased region" description="Acidic residues" evidence="1">
    <location>
        <begin position="346"/>
        <end position="358"/>
    </location>
</feature>
<dbReference type="Proteomes" id="UP000708208">
    <property type="component" value="Unassembled WGS sequence"/>
</dbReference>
<gene>
    <name evidence="2" type="ORF">AFUS01_LOCUS38967</name>
</gene>
<evidence type="ECO:0000313" key="2">
    <source>
        <dbReference type="EMBL" id="CAG7829083.1"/>
    </source>
</evidence>
<evidence type="ECO:0000256" key="1">
    <source>
        <dbReference type="SAM" id="MobiDB-lite"/>
    </source>
</evidence>
<organism evidence="2 3">
    <name type="scientific">Allacma fusca</name>
    <dbReference type="NCBI Taxonomy" id="39272"/>
    <lineage>
        <taxon>Eukaryota</taxon>
        <taxon>Metazoa</taxon>
        <taxon>Ecdysozoa</taxon>
        <taxon>Arthropoda</taxon>
        <taxon>Hexapoda</taxon>
        <taxon>Collembola</taxon>
        <taxon>Symphypleona</taxon>
        <taxon>Sminthuridae</taxon>
        <taxon>Allacma</taxon>
    </lineage>
</organism>